<dbReference type="AlphaFoldDB" id="A0A9X3N5V2"/>
<dbReference type="CDD" id="cd03801">
    <property type="entry name" value="GT4_PimA-like"/>
    <property type="match status" value="1"/>
</dbReference>
<dbReference type="GO" id="GO:0009103">
    <property type="term" value="P:lipopolysaccharide biosynthetic process"/>
    <property type="evidence" value="ECO:0007669"/>
    <property type="project" value="TreeGrafter"/>
</dbReference>
<dbReference type="PANTHER" id="PTHR46401:SF2">
    <property type="entry name" value="GLYCOSYLTRANSFERASE WBBK-RELATED"/>
    <property type="match status" value="1"/>
</dbReference>
<comment type="caution">
    <text evidence="3">The sequence shown here is derived from an EMBL/GenBank/DDBJ whole genome shotgun (WGS) entry which is preliminary data.</text>
</comment>
<dbReference type="Pfam" id="PF13692">
    <property type="entry name" value="Glyco_trans_1_4"/>
    <property type="match status" value="1"/>
</dbReference>
<dbReference type="GO" id="GO:0016757">
    <property type="term" value="F:glycosyltransferase activity"/>
    <property type="evidence" value="ECO:0007669"/>
    <property type="project" value="TreeGrafter"/>
</dbReference>
<keyword evidence="4" id="KW-1185">Reference proteome</keyword>
<dbReference type="PANTHER" id="PTHR46401">
    <property type="entry name" value="GLYCOSYLTRANSFERASE WBBK-RELATED"/>
    <property type="match status" value="1"/>
</dbReference>
<accession>A0A9X3N5V2</accession>
<dbReference type="Gene3D" id="3.40.50.2000">
    <property type="entry name" value="Glycogen Phosphorylase B"/>
    <property type="match status" value="2"/>
</dbReference>
<dbReference type="RefSeq" id="WP_270024621.1">
    <property type="nucleotide sequence ID" value="NZ_JAPDDP010000011.1"/>
</dbReference>
<gene>
    <name evidence="3" type="ORF">OJ997_08400</name>
</gene>
<protein>
    <submittedName>
        <fullName evidence="3">Glycosyltransferase family 4 protein</fullName>
    </submittedName>
</protein>
<dbReference type="Proteomes" id="UP001147653">
    <property type="component" value="Unassembled WGS sequence"/>
</dbReference>
<evidence type="ECO:0000313" key="4">
    <source>
        <dbReference type="Proteomes" id="UP001147653"/>
    </source>
</evidence>
<dbReference type="SUPFAM" id="SSF53756">
    <property type="entry name" value="UDP-Glycosyltransferase/glycogen phosphorylase"/>
    <property type="match status" value="1"/>
</dbReference>
<evidence type="ECO:0000256" key="1">
    <source>
        <dbReference type="ARBA" id="ARBA00022679"/>
    </source>
</evidence>
<evidence type="ECO:0000256" key="2">
    <source>
        <dbReference type="SAM" id="MobiDB-lite"/>
    </source>
</evidence>
<sequence length="386" mass="40723">MSRIGVAFPGDPSEASTWSGTPSGVMRGLAGAGVEPVAINVAPPPLISEAVVNAIALRYLRPQRDVRAAISRGRAAGWASPGLARVISVTAARALRAAGPLDGVVQIGTGYALPADVPIATLEDMTVAQTRERGRAYAGWDTLTPRAFAARLERQRRAYASATAVCLTSGWAADSVLRDYGIPPAKVHVVGIGRNHTAPALERDWSSPRFLFVGMDWPRKNGDGVLRAFERLREERPDARLDLVGGHPEVHAPGVTGHGVLRLDVPEQHARLDRLFGEATCFVMPSFSEAAGVVYVEAAAAGLPSIGTTAGGAGYLIGDGGVVVDPHDDAALLAAMRRLADADVAERTGAAAKLRSERFTWDQVGKRLLRALEGHPAEAEAEPVVR</sequence>
<reference evidence="3" key="1">
    <citation type="submission" date="2022-10" db="EMBL/GenBank/DDBJ databases">
        <title>The WGS of Solirubrobacter phytolaccae KCTC 29190.</title>
        <authorList>
            <person name="Jiang Z."/>
        </authorList>
    </citation>
    <scope>NUCLEOTIDE SEQUENCE</scope>
    <source>
        <strain evidence="3">KCTC 29190</strain>
    </source>
</reference>
<organism evidence="3 4">
    <name type="scientific">Solirubrobacter phytolaccae</name>
    <dbReference type="NCBI Taxonomy" id="1404360"/>
    <lineage>
        <taxon>Bacteria</taxon>
        <taxon>Bacillati</taxon>
        <taxon>Actinomycetota</taxon>
        <taxon>Thermoleophilia</taxon>
        <taxon>Solirubrobacterales</taxon>
        <taxon>Solirubrobacteraceae</taxon>
        <taxon>Solirubrobacter</taxon>
    </lineage>
</organism>
<keyword evidence="1" id="KW-0808">Transferase</keyword>
<proteinExistence type="predicted"/>
<evidence type="ECO:0000313" key="3">
    <source>
        <dbReference type="EMBL" id="MDA0180313.1"/>
    </source>
</evidence>
<feature type="region of interest" description="Disordered" evidence="2">
    <location>
        <begin position="1"/>
        <end position="22"/>
    </location>
</feature>
<name>A0A9X3N5V2_9ACTN</name>
<dbReference type="EMBL" id="JAPDDP010000011">
    <property type="protein sequence ID" value="MDA0180313.1"/>
    <property type="molecule type" value="Genomic_DNA"/>
</dbReference>